<keyword evidence="3" id="KW-1185">Reference proteome</keyword>
<reference evidence="2" key="1">
    <citation type="submission" date="2023-08" db="EMBL/GenBank/DDBJ databases">
        <authorList>
            <person name="Audoor S."/>
            <person name="Bilcke G."/>
        </authorList>
    </citation>
    <scope>NUCLEOTIDE SEQUENCE</scope>
</reference>
<evidence type="ECO:0000313" key="2">
    <source>
        <dbReference type="EMBL" id="CAJ1944017.1"/>
    </source>
</evidence>
<dbReference type="AlphaFoldDB" id="A0AAD2CUT7"/>
<feature type="compositionally biased region" description="Polar residues" evidence="1">
    <location>
        <begin position="173"/>
        <end position="184"/>
    </location>
</feature>
<proteinExistence type="predicted"/>
<protein>
    <recommendedName>
        <fullName evidence="4">Endonuclease/exonuclease/phosphatase domain-containing protein</fullName>
    </recommendedName>
</protein>
<dbReference type="SUPFAM" id="SSF56219">
    <property type="entry name" value="DNase I-like"/>
    <property type="match status" value="1"/>
</dbReference>
<comment type="caution">
    <text evidence="2">The sequence shown here is derived from an EMBL/GenBank/DDBJ whole genome shotgun (WGS) entry which is preliminary data.</text>
</comment>
<name>A0AAD2CUT7_9STRA</name>
<dbReference type="InterPro" id="IPR036691">
    <property type="entry name" value="Endo/exonu/phosph_ase_sf"/>
</dbReference>
<organism evidence="2 3">
    <name type="scientific">Cylindrotheca closterium</name>
    <dbReference type="NCBI Taxonomy" id="2856"/>
    <lineage>
        <taxon>Eukaryota</taxon>
        <taxon>Sar</taxon>
        <taxon>Stramenopiles</taxon>
        <taxon>Ochrophyta</taxon>
        <taxon>Bacillariophyta</taxon>
        <taxon>Bacillariophyceae</taxon>
        <taxon>Bacillariophycidae</taxon>
        <taxon>Bacillariales</taxon>
        <taxon>Bacillariaceae</taxon>
        <taxon>Cylindrotheca</taxon>
    </lineage>
</organism>
<gene>
    <name evidence="2" type="ORF">CYCCA115_LOCUS8700</name>
</gene>
<feature type="region of interest" description="Disordered" evidence="1">
    <location>
        <begin position="165"/>
        <end position="203"/>
    </location>
</feature>
<sequence length="1008" mass="114834">MSQLLVQCFEITGTHADVFRSLLQVSDPVRIGLLLNYPMGIGRAALERELMRHFTFKRAIALEPAWPQNPAFDRSAWLAAMDAELNQGPAGLFQMILPGPIDGFYVFVVRQKFASLAQEVLKNLAAFLISHLELWQDLKYQRKTCRTWLCLDHYNRTIARLEGRPLPLPTPALKSTPQSATNPPTESPARAKLSASEQRSRHARLRSLTVGRGQNLRNQHTSSQVAHSLLDAYLNSLPPGNYFSDDSHQKSPRVTRYLFQNVQGLPFPMTHEKQKGHFKRWTDERVGIALLAEVNLQWSAVPIGHKWFDRVKTFTYQGHFSSVSYYKHQEIPTPSAHQWGGCSATLLHKVVRHAKSGGKDESGLGRFSWIKIWGRDIRQQESQTDGPPAGPLDLVVVSAYRPNKEGTNAGCVWNYQQNHWLSKGVTMDPRDKLTLDLVDLIKQWKAEGCKILLGLDANEDVSYNSPSSFRQEMRSEGLTEAILRRHQGPYPATTQSRTTDTPIDGIFVTNGVRVTAGGYLDFQQYFKSDHRGLWTLGAPPVTSPSFQPRRLTLADGRSVDRYIKAAEAGYWHFRLPQRLTQLAEDILVRDGYLTANQQAQFNTIHCQAYEICRRAERNCRKLSMDKAKWYLEHQAYKEAKRKRAHQWRLEYLENRSAAVRRAKKGNIKARIRLKSSGWHKKEETRWRRKAQGKGFSGGLQQIKVTQVAQDGTSHWVTCQSKRLVEEGCMQENRLRCDQTRYPYPTPPMTAHLYSNFNGPNAKRNSQALLRGLYETADPYLVSFLDHCRRAEGLEDQPLEVDLEDHVSFWQTRQDSGGPHAHNPNDEFRAAGQQQESGEIGHCLCRAAQLDPKRTTWAIDLALTKRLTWDDLLHLQRRPAGWISNDATSCFDQIVHWVAIISLMRFGIQWRTLRSMFDTLMKSKQRVRTGFGNSDRVFTPPTLIPFQGYGQGNGARPPIWVAISSIRLGMMIRKGFGFDFLMSISWALLLADCFCFVDDTDICPAALPT</sequence>
<evidence type="ECO:0008006" key="4">
    <source>
        <dbReference type="Google" id="ProtNLM"/>
    </source>
</evidence>
<dbReference type="Proteomes" id="UP001295423">
    <property type="component" value="Unassembled WGS sequence"/>
</dbReference>
<evidence type="ECO:0000256" key="1">
    <source>
        <dbReference type="SAM" id="MobiDB-lite"/>
    </source>
</evidence>
<evidence type="ECO:0000313" key="3">
    <source>
        <dbReference type="Proteomes" id="UP001295423"/>
    </source>
</evidence>
<dbReference type="EMBL" id="CAKOGP040001180">
    <property type="protein sequence ID" value="CAJ1944017.1"/>
    <property type="molecule type" value="Genomic_DNA"/>
</dbReference>
<accession>A0AAD2CUT7</accession>